<keyword evidence="2" id="KW-1185">Reference proteome</keyword>
<gene>
    <name evidence="1" type="ORF">H2201_006293</name>
</gene>
<proteinExistence type="predicted"/>
<dbReference type="EMBL" id="JAPDRL010000053">
    <property type="protein sequence ID" value="KAJ9662004.1"/>
    <property type="molecule type" value="Genomic_DNA"/>
</dbReference>
<accession>A0ABQ9NRI3</accession>
<dbReference type="Proteomes" id="UP001172684">
    <property type="component" value="Unassembled WGS sequence"/>
</dbReference>
<reference evidence="1" key="1">
    <citation type="submission" date="2022-10" db="EMBL/GenBank/DDBJ databases">
        <title>Culturing micro-colonial fungi from biological soil crusts in the Mojave desert and describing Neophaeococcomyces mojavensis, and introducing the new genera and species Taxawa tesnikishii.</title>
        <authorList>
            <person name="Kurbessoian T."/>
            <person name="Stajich J.E."/>
        </authorList>
    </citation>
    <scope>NUCLEOTIDE SEQUENCE</scope>
    <source>
        <strain evidence="1">TK_1</strain>
    </source>
</reference>
<protein>
    <submittedName>
        <fullName evidence="1">Uncharacterized protein</fullName>
    </submittedName>
</protein>
<name>A0ABQ9NRI3_9PEZI</name>
<comment type="caution">
    <text evidence="1">The sequence shown here is derived from an EMBL/GenBank/DDBJ whole genome shotgun (WGS) entry which is preliminary data.</text>
</comment>
<organism evidence="1 2">
    <name type="scientific">Coniosporium apollinis</name>
    <dbReference type="NCBI Taxonomy" id="61459"/>
    <lineage>
        <taxon>Eukaryota</taxon>
        <taxon>Fungi</taxon>
        <taxon>Dikarya</taxon>
        <taxon>Ascomycota</taxon>
        <taxon>Pezizomycotina</taxon>
        <taxon>Dothideomycetes</taxon>
        <taxon>Dothideomycetes incertae sedis</taxon>
        <taxon>Coniosporium</taxon>
    </lineage>
</organism>
<evidence type="ECO:0000313" key="1">
    <source>
        <dbReference type="EMBL" id="KAJ9662004.1"/>
    </source>
</evidence>
<sequence>MHQAKLWHRVFIRRNADDEDRLADAAFLESNFTDFFGRWLRTDDNAKMLSFDALMMHFWNGSRREPPQNTFAIFCAADGGDFPMTDHNRTWLRQGVRFVAFMASNNENPFADETPDSWTLCVVGSSALDSHDEFLQVASWNGKVFRYYSRNNVLSDQAKSSKGRNCKGWNYQGVSTDAFTEEKQYLGPFHGHVNGALVMKELHNFVSNLLVSDKERFMDAPYLTDQTTRMLFSRVSSAESMELIVQDGVSKWYNTRKQMDFFKDLRQLRPQPLNIRRWVAHALLTTTTNIAVAQCYGEKWYAPTDHFYNQEMLSQYSGTGLLKGVGVPDFLFDMWHYTKARDNLGLALIQNVDEAPADYPELRLPEGTLGGGKDPGRFNVTRFVQLAAGEGECGTFIILQPSYEDAQGVLVMQTIKMKAGKTLSSVLSAKAFNALMMVDFWNPIYSWRRAVLMQYVPETASFDPESNRYDLEDVFIANVKKSGFYTRGDRESPEFQFISLLEVGLEQH</sequence>
<evidence type="ECO:0000313" key="2">
    <source>
        <dbReference type="Proteomes" id="UP001172684"/>
    </source>
</evidence>